<accession>A0A1I3V837</accession>
<evidence type="ECO:0000313" key="1">
    <source>
        <dbReference type="EMBL" id="SFJ91342.1"/>
    </source>
</evidence>
<dbReference type="Pfam" id="PF06224">
    <property type="entry name" value="AlkZ-like"/>
    <property type="match status" value="1"/>
</dbReference>
<dbReference type="EMBL" id="FOSL01000001">
    <property type="protein sequence ID" value="SFJ91342.1"/>
    <property type="molecule type" value="Genomic_DNA"/>
</dbReference>
<evidence type="ECO:0008006" key="3">
    <source>
        <dbReference type="Google" id="ProtNLM"/>
    </source>
</evidence>
<dbReference type="PANTHER" id="PTHR30528">
    <property type="entry name" value="CYTOPLASMIC PROTEIN"/>
    <property type="match status" value="1"/>
</dbReference>
<protein>
    <recommendedName>
        <fullName evidence="3">Winged helix-turn-helix domain-containing protein</fullName>
    </recommendedName>
</protein>
<reference evidence="1 2" key="1">
    <citation type="submission" date="2016-10" db="EMBL/GenBank/DDBJ databases">
        <authorList>
            <person name="Varghese N."/>
            <person name="Submissions S."/>
        </authorList>
    </citation>
    <scope>NUCLEOTIDE SEQUENCE [LARGE SCALE GENOMIC DNA]</scope>
    <source>
        <strain evidence="1 2">DSM 21822</strain>
    </source>
</reference>
<dbReference type="InterPro" id="IPR009351">
    <property type="entry name" value="AlkZ-like"/>
</dbReference>
<name>A0A1I3V837_9HYPH</name>
<dbReference type="Proteomes" id="UP000323300">
    <property type="component" value="Unassembled WGS sequence"/>
</dbReference>
<dbReference type="AlphaFoldDB" id="A0A1I3V837"/>
<gene>
    <name evidence="1" type="ORF">SAMN04488498_101259</name>
</gene>
<organism evidence="1 2">
    <name type="scientific">Neomesorhizobium albiziae</name>
    <dbReference type="NCBI Taxonomy" id="335020"/>
    <lineage>
        <taxon>Bacteria</taxon>
        <taxon>Pseudomonadati</taxon>
        <taxon>Pseudomonadota</taxon>
        <taxon>Alphaproteobacteria</taxon>
        <taxon>Hyphomicrobiales</taxon>
        <taxon>Phyllobacteriaceae</taxon>
        <taxon>Neomesorhizobium</taxon>
    </lineage>
</organism>
<evidence type="ECO:0000313" key="2">
    <source>
        <dbReference type="Proteomes" id="UP000323300"/>
    </source>
</evidence>
<sequence length="405" mass="45374">MTEKISLKSARRIVLAAQGFADRKAGGTVDRRHLKKVLARLGLFQIDSVSVIVRAHYMPLFSRLGPYPQSLLDGASVGRKRLLFEYWAHEASLLPVESYPLMRWRMEQAGRGEGIWKGVARFMKERGDFVEAVYREVEARGPIAGSDFDGKRGSGGWWGWSETKHALECLFWTGRITTAERKPSFERLYDLPERVLPKSVLAMPTPETADAHRELLRIASRALGVATASDLRDYFRMSPGSADRRIAELVEAGELMPVKVEGWTSKAYLDPKARKPRKVEARALLAPFDPLVWERGRTERLFDFHYRIEIYTPADKRVYGYYVLPFLLGERLVGRVSLKADRSSGKLLVHAAYAEEHAPDHTAEALLGELRSMAAWLELDGIEITDAGNLAPALIDAAGGARIAA</sequence>
<dbReference type="OrthoDB" id="9787207at2"/>
<keyword evidence="2" id="KW-1185">Reference proteome</keyword>
<dbReference type="PANTHER" id="PTHR30528:SF0">
    <property type="entry name" value="CYTOPLASMIC PROTEIN"/>
    <property type="match status" value="1"/>
</dbReference>
<dbReference type="RefSeq" id="WP_149757475.1">
    <property type="nucleotide sequence ID" value="NZ_BSPE01000002.1"/>
</dbReference>
<proteinExistence type="predicted"/>